<dbReference type="RefSeq" id="WP_119438443.1">
    <property type="nucleotide sequence ID" value="NZ_QWGR01000007.1"/>
</dbReference>
<comment type="caution">
    <text evidence="2">The sequence shown here is derived from an EMBL/GenBank/DDBJ whole genome shotgun (WGS) entry which is preliminary data.</text>
</comment>
<dbReference type="EMBL" id="QWGR01000007">
    <property type="protein sequence ID" value="RIJ47557.1"/>
    <property type="molecule type" value="Genomic_DNA"/>
</dbReference>
<evidence type="ECO:0000313" key="2">
    <source>
        <dbReference type="EMBL" id="RIJ47557.1"/>
    </source>
</evidence>
<reference evidence="2 3" key="1">
    <citation type="submission" date="2018-08" db="EMBL/GenBank/DDBJ databases">
        <title>Pallidiluteibacterium maritimus gen. nov., sp. nov., isolated from coastal sediment.</title>
        <authorList>
            <person name="Zhou L.Y."/>
        </authorList>
    </citation>
    <scope>NUCLEOTIDE SEQUENCE [LARGE SCALE GENOMIC DNA]</scope>
    <source>
        <strain evidence="2 3">XSD2</strain>
    </source>
</reference>
<accession>A0A399T003</accession>
<evidence type="ECO:0000313" key="3">
    <source>
        <dbReference type="Proteomes" id="UP000265926"/>
    </source>
</evidence>
<feature type="chain" id="PRO_5017401999" evidence="1">
    <location>
        <begin position="20"/>
        <end position="166"/>
    </location>
</feature>
<name>A0A399T003_9BACT</name>
<dbReference type="PROSITE" id="PS51257">
    <property type="entry name" value="PROKAR_LIPOPROTEIN"/>
    <property type="match status" value="1"/>
</dbReference>
<dbReference type="OrthoDB" id="1452960at2"/>
<keyword evidence="1" id="KW-0732">Signal</keyword>
<dbReference type="AlphaFoldDB" id="A0A399T003"/>
<sequence>MKTLVVSMVVALFTLGCQAQDQSGKGVENLTGKKDSKNKPEERWIVNKEVDENGNVIAYDSTYTWSYTNTEGDSVDVNADSLMQSFKSFFNEKMPSLWGESLMNPMFGDSLLSRDFFSDNYFHDRLEKDFFDVDKMFQQMDSLRESFFKQALPQLEQKSHPIEKKK</sequence>
<protein>
    <submittedName>
        <fullName evidence="2">Uncharacterized protein</fullName>
    </submittedName>
</protein>
<proteinExistence type="predicted"/>
<gene>
    <name evidence="2" type="ORF">D1614_13275</name>
</gene>
<dbReference type="Proteomes" id="UP000265926">
    <property type="component" value="Unassembled WGS sequence"/>
</dbReference>
<organism evidence="2 3">
    <name type="scientific">Maribellus luteus</name>
    <dbReference type="NCBI Taxonomy" id="2305463"/>
    <lineage>
        <taxon>Bacteria</taxon>
        <taxon>Pseudomonadati</taxon>
        <taxon>Bacteroidota</taxon>
        <taxon>Bacteroidia</taxon>
        <taxon>Marinilabiliales</taxon>
        <taxon>Prolixibacteraceae</taxon>
        <taxon>Maribellus</taxon>
    </lineage>
</organism>
<keyword evidence="3" id="KW-1185">Reference proteome</keyword>
<evidence type="ECO:0000256" key="1">
    <source>
        <dbReference type="SAM" id="SignalP"/>
    </source>
</evidence>
<feature type="signal peptide" evidence="1">
    <location>
        <begin position="1"/>
        <end position="19"/>
    </location>
</feature>